<dbReference type="PANTHER" id="PTHR38431">
    <property type="entry name" value="BLL2305 PROTEIN"/>
    <property type="match status" value="1"/>
</dbReference>
<evidence type="ECO:0000313" key="4">
    <source>
        <dbReference type="Proteomes" id="UP000515703"/>
    </source>
</evidence>
<reference evidence="3 4" key="1">
    <citation type="submission" date="2020-08" db="EMBL/GenBank/DDBJ databases">
        <title>Draft genome sequencing of an Anaerocolumna strain isolated from anoxic soil subjected to BSD treatment.</title>
        <authorList>
            <person name="Uek A."/>
            <person name="Tonouchi A."/>
        </authorList>
    </citation>
    <scope>NUCLEOTIDE SEQUENCE [LARGE SCALE GENOMIC DNA]</scope>
    <source>
        <strain evidence="3 4">CTTW</strain>
    </source>
</reference>
<name>A0A7I8DKP0_9FIRM</name>
<dbReference type="Pfam" id="PF12727">
    <property type="entry name" value="PBP_like"/>
    <property type="match status" value="1"/>
</dbReference>
<dbReference type="AlphaFoldDB" id="A0A7I8DKP0"/>
<accession>A0A7I8DKP0</accession>
<evidence type="ECO:0000259" key="2">
    <source>
        <dbReference type="Pfam" id="PF12728"/>
    </source>
</evidence>
<dbReference type="EMBL" id="AP023368">
    <property type="protein sequence ID" value="BCJ97615.1"/>
    <property type="molecule type" value="Genomic_DNA"/>
</dbReference>
<dbReference type="Gene3D" id="3.40.190.10">
    <property type="entry name" value="Periplasmic binding protein-like II"/>
    <property type="match status" value="1"/>
</dbReference>
<dbReference type="KEGG" id="acht:bsdcttw_06560"/>
<dbReference type="NCBIfam" id="TIGR01764">
    <property type="entry name" value="excise"/>
    <property type="match status" value="1"/>
</dbReference>
<sequence>MNEKLYTPLEAAEILKIKKNTVYEMIKRGTLKATKMGKQLRITESDLNQLITSGNNQTEENDYIISSGYPLDRPEDIIVCGQDIVLDMLCSSAHSLCKSSRYIRSYEGSYNGLLSLYKDEVSVASAHIWDYKTGSYNLPYISYLIPGEKVQVYHVLNRPIGFYVAKGNPKNIHSIEDFARDDIHIANREKGSGIRILTDSLLVSQGISPSSVKGYDKAVSSHLAAAAIVAKGGADCALGNKSTALQMPSIDFLYLRDEQYDLVIKEADIGRPEINALIKVLRSREFADEINAIGLYNITDMGKRLL</sequence>
<dbReference type="PANTHER" id="PTHR38431:SF1">
    <property type="entry name" value="BLL2305 PROTEIN"/>
    <property type="match status" value="1"/>
</dbReference>
<feature type="domain" description="Helix-turn-helix" evidence="2">
    <location>
        <begin position="5"/>
        <end position="53"/>
    </location>
</feature>
<dbReference type="InterPro" id="IPR024370">
    <property type="entry name" value="PBP_domain"/>
</dbReference>
<dbReference type="RefSeq" id="WP_185258025.1">
    <property type="nucleotide sequence ID" value="NZ_AP023368.1"/>
</dbReference>
<dbReference type="GO" id="GO:0003677">
    <property type="term" value="F:DNA binding"/>
    <property type="evidence" value="ECO:0007669"/>
    <property type="project" value="UniProtKB-KW"/>
</dbReference>
<organism evidence="3 4">
    <name type="scientific">Anaerocolumna chitinilytica</name>
    <dbReference type="NCBI Taxonomy" id="1727145"/>
    <lineage>
        <taxon>Bacteria</taxon>
        <taxon>Bacillati</taxon>
        <taxon>Bacillota</taxon>
        <taxon>Clostridia</taxon>
        <taxon>Lachnospirales</taxon>
        <taxon>Lachnospiraceae</taxon>
        <taxon>Anaerocolumna</taxon>
    </lineage>
</organism>
<keyword evidence="4" id="KW-1185">Reference proteome</keyword>
<dbReference type="Proteomes" id="UP000515703">
    <property type="component" value="Chromosome"/>
</dbReference>
<dbReference type="InterPro" id="IPR041657">
    <property type="entry name" value="HTH_17"/>
</dbReference>
<evidence type="ECO:0000259" key="1">
    <source>
        <dbReference type="Pfam" id="PF12727"/>
    </source>
</evidence>
<gene>
    <name evidence="3" type="ORF">bsdcttw_06560</name>
</gene>
<proteinExistence type="predicted"/>
<dbReference type="Pfam" id="PF12728">
    <property type="entry name" value="HTH_17"/>
    <property type="match status" value="1"/>
</dbReference>
<dbReference type="InterPro" id="IPR010093">
    <property type="entry name" value="SinI_DNA-bd"/>
</dbReference>
<protein>
    <submittedName>
        <fullName evidence="3">DNA-binding domain, excisionase family protein</fullName>
    </submittedName>
</protein>
<dbReference type="SUPFAM" id="SSF53850">
    <property type="entry name" value="Periplasmic binding protein-like II"/>
    <property type="match status" value="1"/>
</dbReference>
<evidence type="ECO:0000313" key="3">
    <source>
        <dbReference type="EMBL" id="BCJ97615.1"/>
    </source>
</evidence>
<keyword evidence="3" id="KW-0238">DNA-binding</keyword>
<feature type="domain" description="PBP" evidence="1">
    <location>
        <begin position="103"/>
        <end position="282"/>
    </location>
</feature>
<reference evidence="3 4" key="2">
    <citation type="submission" date="2020-08" db="EMBL/GenBank/DDBJ databases">
        <authorList>
            <person name="Ueki A."/>
            <person name="Tonouchi A."/>
        </authorList>
    </citation>
    <scope>NUCLEOTIDE SEQUENCE [LARGE SCALE GENOMIC DNA]</scope>
    <source>
        <strain evidence="3 4">CTTW</strain>
    </source>
</reference>